<dbReference type="PANTHER" id="PTHR11533:SF174">
    <property type="entry name" value="PUROMYCIN-SENSITIVE AMINOPEPTIDASE-RELATED"/>
    <property type="match status" value="1"/>
</dbReference>
<accession>J4H4P2</accession>
<dbReference type="STRING" id="599839.J4H4P2"/>
<reference evidence="7 8" key="1">
    <citation type="journal article" date="2012" name="Appl. Environ. Microbiol.">
        <title>Short-read sequencing for genomic analysis of the brown rot fungus Fibroporia radiculosa.</title>
        <authorList>
            <person name="Tang J.D."/>
            <person name="Perkins A.D."/>
            <person name="Sonstegard T.S."/>
            <person name="Schroeder S.G."/>
            <person name="Burgess S.C."/>
            <person name="Diehl S.V."/>
        </authorList>
    </citation>
    <scope>NUCLEOTIDE SEQUENCE [LARGE SCALE GENOMIC DNA]</scope>
    <source>
        <strain evidence="7 8">TFFH 294</strain>
    </source>
</reference>
<dbReference type="Gene3D" id="3.30.2010.30">
    <property type="match status" value="1"/>
</dbReference>
<keyword evidence="3" id="KW-0645">Protease</keyword>
<evidence type="ECO:0000256" key="1">
    <source>
        <dbReference type="ARBA" id="ARBA00010136"/>
    </source>
</evidence>
<keyword evidence="3" id="KW-0862">Zinc</keyword>
<dbReference type="InterPro" id="IPR027268">
    <property type="entry name" value="Peptidase_M4/M1_CTD_sf"/>
</dbReference>
<dbReference type="GO" id="GO:0042277">
    <property type="term" value="F:peptide binding"/>
    <property type="evidence" value="ECO:0007669"/>
    <property type="project" value="TreeGrafter"/>
</dbReference>
<evidence type="ECO:0000313" key="8">
    <source>
        <dbReference type="Proteomes" id="UP000006352"/>
    </source>
</evidence>
<comment type="similarity">
    <text evidence="1 3">Belongs to the peptidase M1 family.</text>
</comment>
<dbReference type="GeneID" id="24100245"/>
<comment type="cofactor">
    <cofactor evidence="3">
        <name>Zn(2+)</name>
        <dbReference type="ChEBI" id="CHEBI:29105"/>
    </cofactor>
    <text evidence="3">Binds 1 zinc ion per subunit.</text>
</comment>
<dbReference type="HOGENOM" id="CLU_003705_0_2_1"/>
<protein>
    <recommendedName>
        <fullName evidence="3">Aminopeptidase</fullName>
        <ecNumber evidence="3">3.4.11.-</ecNumber>
    </recommendedName>
</protein>
<dbReference type="InterPro" id="IPR034016">
    <property type="entry name" value="M1_APN-typ"/>
</dbReference>
<dbReference type="GO" id="GO:0016020">
    <property type="term" value="C:membrane"/>
    <property type="evidence" value="ECO:0007669"/>
    <property type="project" value="TreeGrafter"/>
</dbReference>
<dbReference type="CDD" id="cd09601">
    <property type="entry name" value="M1_APN-Q_like"/>
    <property type="match status" value="1"/>
</dbReference>
<feature type="site" description="Transition state stabilizer" evidence="2">
    <location>
        <position position="354"/>
    </location>
</feature>
<dbReference type="MEROPS" id="M01.006"/>
<evidence type="ECO:0000259" key="5">
    <source>
        <dbReference type="Pfam" id="PF11838"/>
    </source>
</evidence>
<dbReference type="InterPro" id="IPR014782">
    <property type="entry name" value="Peptidase_M1_dom"/>
</dbReference>
<evidence type="ECO:0000259" key="4">
    <source>
        <dbReference type="Pfam" id="PF01433"/>
    </source>
</evidence>
<feature type="domain" description="Peptidase M1 membrane alanine aminopeptidase" evidence="4">
    <location>
        <begin position="303"/>
        <end position="413"/>
    </location>
</feature>
<dbReference type="GO" id="GO:0006508">
    <property type="term" value="P:proteolysis"/>
    <property type="evidence" value="ECO:0007669"/>
    <property type="project" value="UniProtKB-KW"/>
</dbReference>
<name>J4H4P2_9APHY</name>
<proteinExistence type="inferred from homology"/>
<dbReference type="Pfam" id="PF01433">
    <property type="entry name" value="Peptidase_M1"/>
    <property type="match status" value="1"/>
</dbReference>
<keyword evidence="3" id="KW-0378">Hydrolase</keyword>
<organism evidence="7 8">
    <name type="scientific">Fibroporia radiculosa</name>
    <dbReference type="NCBI Taxonomy" id="599839"/>
    <lineage>
        <taxon>Eukaryota</taxon>
        <taxon>Fungi</taxon>
        <taxon>Dikarya</taxon>
        <taxon>Basidiomycota</taxon>
        <taxon>Agaricomycotina</taxon>
        <taxon>Agaricomycetes</taxon>
        <taxon>Polyporales</taxon>
        <taxon>Fibroporiaceae</taxon>
        <taxon>Fibroporia</taxon>
    </lineage>
</organism>
<evidence type="ECO:0000256" key="3">
    <source>
        <dbReference type="RuleBase" id="RU364040"/>
    </source>
</evidence>
<gene>
    <name evidence="7" type="ORF">FIBRA_07548</name>
</gene>
<dbReference type="GO" id="GO:0070006">
    <property type="term" value="F:metalloaminopeptidase activity"/>
    <property type="evidence" value="ECO:0007669"/>
    <property type="project" value="TreeGrafter"/>
</dbReference>
<dbReference type="SUPFAM" id="SSF63737">
    <property type="entry name" value="Leukotriene A4 hydrolase N-terminal domain"/>
    <property type="match status" value="1"/>
</dbReference>
<keyword evidence="8" id="KW-1185">Reference proteome</keyword>
<dbReference type="GO" id="GO:0008270">
    <property type="term" value="F:zinc ion binding"/>
    <property type="evidence" value="ECO:0007669"/>
    <property type="project" value="UniProtKB-UniRule"/>
</dbReference>
<dbReference type="InterPro" id="IPR024571">
    <property type="entry name" value="ERAP1-like_C_dom"/>
</dbReference>
<evidence type="ECO:0000313" key="7">
    <source>
        <dbReference type="EMBL" id="CCM05334.1"/>
    </source>
</evidence>
<dbReference type="Gene3D" id="2.60.40.1910">
    <property type="match status" value="1"/>
</dbReference>
<dbReference type="InterPro" id="IPR050344">
    <property type="entry name" value="Peptidase_M1_aminopeptidases"/>
</dbReference>
<dbReference type="FunCoup" id="J4H4P2">
    <property type="interactions" value="487"/>
</dbReference>
<dbReference type="AlphaFoldDB" id="J4H4P2"/>
<dbReference type="Gene3D" id="1.10.390.10">
    <property type="entry name" value="Neutral Protease Domain 2"/>
    <property type="match status" value="1"/>
</dbReference>
<feature type="domain" description="Aminopeptidase N-like N-terminal" evidence="6">
    <location>
        <begin position="16"/>
        <end position="175"/>
    </location>
</feature>
<keyword evidence="3" id="KW-0031">Aminopeptidase</keyword>
<dbReference type="SUPFAM" id="SSF55486">
    <property type="entry name" value="Metalloproteases ('zincins'), catalytic domain"/>
    <property type="match status" value="1"/>
</dbReference>
<dbReference type="Proteomes" id="UP000006352">
    <property type="component" value="Unassembled WGS sequence"/>
</dbReference>
<dbReference type="PANTHER" id="PTHR11533">
    <property type="entry name" value="PROTEASE M1 ZINC METALLOPROTEASE"/>
    <property type="match status" value="1"/>
</dbReference>
<dbReference type="Pfam" id="PF17900">
    <property type="entry name" value="Peptidase_M1_N"/>
    <property type="match status" value="1"/>
</dbReference>
<evidence type="ECO:0000259" key="6">
    <source>
        <dbReference type="Pfam" id="PF17900"/>
    </source>
</evidence>
<dbReference type="InterPro" id="IPR042097">
    <property type="entry name" value="Aminopeptidase_N-like_N_sf"/>
</dbReference>
<feature type="domain" description="ERAP1-like C-terminal" evidence="5">
    <location>
        <begin position="491"/>
        <end position="807"/>
    </location>
</feature>
<dbReference type="GO" id="GO:0043171">
    <property type="term" value="P:peptide catabolic process"/>
    <property type="evidence" value="ECO:0007669"/>
    <property type="project" value="TreeGrafter"/>
</dbReference>
<dbReference type="OrthoDB" id="10031169at2759"/>
<dbReference type="Gene3D" id="2.60.40.1730">
    <property type="entry name" value="tricorn interacting facor f3 domain"/>
    <property type="match status" value="1"/>
</dbReference>
<dbReference type="GO" id="GO:0005737">
    <property type="term" value="C:cytoplasm"/>
    <property type="evidence" value="ECO:0007669"/>
    <property type="project" value="TreeGrafter"/>
</dbReference>
<dbReference type="RefSeq" id="XP_012184617.1">
    <property type="nucleotide sequence ID" value="XM_012329227.1"/>
</dbReference>
<evidence type="ECO:0000256" key="2">
    <source>
        <dbReference type="PIRSR" id="PIRSR634016-4"/>
    </source>
</evidence>
<keyword evidence="3" id="KW-0482">Metalloprotease</keyword>
<dbReference type="InterPro" id="IPR045357">
    <property type="entry name" value="Aminopeptidase_N-like_N"/>
</dbReference>
<sequence>MDVYEEDYRLPTNVRPTHYDLTVKTDLKLLRFDGIVRIWLNVIEDTSAIILNSSDHEIGSATLQCDALLTAQSPTSQTIDTTHERAVFLFSIPLPAGSKAQLTLTFTGALTDSLCGYYRSISASEDLSTPVAARKAFPCWDEPLLKASFTISLVSRADTVNLSNMSVASEIVLSHGAAISTSAGFDTAWISEKLLTDGTANADKWKVTRFETSPLMSTYFVAYANGEFSYLESSYTSPLSGRTRSVRVYATRDIVHQAQFVLDLTVKVIPLYEKVFDIEYPLPKLDTLVASVPYLSDPYAYAKGVFPEWKLHSTFISTFLQSALLLDARLSSHAIEVPYPDANMIGQIFDALSYEKAASVLRMLSHYVGEEHFLRGVSMYLKSHLYGNSVTEDLWEGISTATGLDINKMMNNWVKEMGFPVVTVTETHNGIHVRQDRFLASGLAEPDENDTIWTIPLFLLTVSADGTVSVDEEIVLDEREKIIALDITKPFKLNAGTLGFYRVLYSPDRLVQMALEAVKPSSPFSTEDRMGIIYDAVALSRAGLIDVSSALSSIYVFRNETDYLVLEGISSCLYQLISVWWEYPLIVDSLNELRREIFSPIVQYLGYDYMETELLDIHQLRTLAISHAAAAGDQEVIQTSINWFARYMQSGDDSHIRGDLEAVVFATAVEYGSHTEWEAVKQISLKPKSPSSGMAAMRAMCATQDLALARETVNYAFHKARDQDITYCFAGLEKNFKTRKLLATAFMENFSNVHNKFASSYMFRFLIESAFGSLSSRQDYNDIDAFFRDKDVSKISLQLKQNLDNIQSNAAWVERSTADLRQWFLERK</sequence>
<dbReference type="EC" id="3.4.11.-" evidence="3"/>
<dbReference type="Gene3D" id="1.25.50.20">
    <property type="match status" value="1"/>
</dbReference>
<dbReference type="Pfam" id="PF11838">
    <property type="entry name" value="ERAP1_C"/>
    <property type="match status" value="1"/>
</dbReference>
<keyword evidence="3" id="KW-0479">Metal-binding</keyword>
<dbReference type="EMBL" id="HE797186">
    <property type="protein sequence ID" value="CCM05334.1"/>
    <property type="molecule type" value="Genomic_DNA"/>
</dbReference>
<dbReference type="GO" id="GO:0005615">
    <property type="term" value="C:extracellular space"/>
    <property type="evidence" value="ECO:0007669"/>
    <property type="project" value="TreeGrafter"/>
</dbReference>
<dbReference type="InParanoid" id="J4H4P2"/>